<dbReference type="PRINTS" id="PR00458">
    <property type="entry name" value="PEROXIDASE"/>
</dbReference>
<dbReference type="GO" id="GO:0046872">
    <property type="term" value="F:metal ion binding"/>
    <property type="evidence" value="ECO:0007669"/>
    <property type="project" value="UniProtKB-UniRule"/>
</dbReference>
<evidence type="ECO:0000256" key="13">
    <source>
        <dbReference type="ARBA" id="ARBA00049265"/>
    </source>
</evidence>
<dbReference type="GO" id="GO:0005759">
    <property type="term" value="C:mitochondrial matrix"/>
    <property type="evidence" value="ECO:0007669"/>
    <property type="project" value="UniProtKB-SubCell"/>
</dbReference>
<dbReference type="Gene3D" id="1.10.420.10">
    <property type="entry name" value="Peroxidase, domain 2"/>
    <property type="match status" value="1"/>
</dbReference>
<dbReference type="InterPro" id="IPR002016">
    <property type="entry name" value="Haem_peroxidase"/>
</dbReference>
<keyword evidence="17" id="KW-1185">Reference proteome</keyword>
<dbReference type="PRINTS" id="PR00459">
    <property type="entry name" value="ASPEROXIDASE"/>
</dbReference>
<dbReference type="Proteomes" id="UP000191024">
    <property type="component" value="Chromosome B"/>
</dbReference>
<keyword evidence="10" id="KW-0408">Iron</keyword>
<dbReference type="Pfam" id="PF00141">
    <property type="entry name" value="peroxidase"/>
    <property type="match status" value="1"/>
</dbReference>
<keyword evidence="11" id="KW-0496">Mitochondrion</keyword>
<accession>A0A1G4IT61</accession>
<dbReference type="EC" id="1.11.1.-" evidence="14"/>
<evidence type="ECO:0000313" key="16">
    <source>
        <dbReference type="EMBL" id="SCU79939.1"/>
    </source>
</evidence>
<evidence type="ECO:0000256" key="7">
    <source>
        <dbReference type="ARBA" id="ARBA00022723"/>
    </source>
</evidence>
<dbReference type="SUPFAM" id="SSF48113">
    <property type="entry name" value="Heme-dependent peroxidases"/>
    <property type="match status" value="1"/>
</dbReference>
<dbReference type="FunFam" id="1.10.520.10:FF:000005">
    <property type="entry name" value="Cytochrome c peroxidase"/>
    <property type="match status" value="1"/>
</dbReference>
<name>A0A1G4IT61_9SACH</name>
<dbReference type="GO" id="GO:0004130">
    <property type="term" value="F:cytochrome-c peroxidase activity"/>
    <property type="evidence" value="ECO:0007669"/>
    <property type="project" value="UniProtKB-EC"/>
</dbReference>
<dbReference type="InterPro" id="IPR002207">
    <property type="entry name" value="Peroxidase_I"/>
</dbReference>
<evidence type="ECO:0000256" key="9">
    <source>
        <dbReference type="ARBA" id="ARBA00023002"/>
    </source>
</evidence>
<proteinExistence type="inferred from homology"/>
<keyword evidence="8" id="KW-0809">Transit peptide</keyword>
<gene>
    <name evidence="16" type="ORF">LAMI_0B00210G</name>
</gene>
<evidence type="ECO:0000256" key="4">
    <source>
        <dbReference type="ARBA" id="ARBA00005997"/>
    </source>
</evidence>
<feature type="domain" description="Plant heme peroxidase family profile" evidence="15">
    <location>
        <begin position="209"/>
        <end position="400"/>
    </location>
</feature>
<evidence type="ECO:0000256" key="1">
    <source>
        <dbReference type="ARBA" id="ARBA00003917"/>
    </source>
</evidence>
<dbReference type="PANTHER" id="PTHR31356:SF58">
    <property type="entry name" value="CYTOCHROME C PEROXIDASE, MITOCHONDRIAL"/>
    <property type="match status" value="1"/>
</dbReference>
<evidence type="ECO:0000256" key="3">
    <source>
        <dbReference type="ARBA" id="ARBA00004569"/>
    </source>
</evidence>
<dbReference type="OrthoDB" id="2859658at2759"/>
<keyword evidence="6" id="KW-0349">Heme</keyword>
<keyword evidence="7" id="KW-0479">Metal-binding</keyword>
<dbReference type="STRING" id="1230905.A0A1G4IT61"/>
<evidence type="ECO:0000256" key="14">
    <source>
        <dbReference type="RuleBase" id="RU363051"/>
    </source>
</evidence>
<reference evidence="16 17" key="1">
    <citation type="submission" date="2016-03" db="EMBL/GenBank/DDBJ databases">
        <authorList>
            <person name="Devillers H."/>
        </authorList>
    </citation>
    <scope>NUCLEOTIDE SEQUENCE [LARGE SCALE GENOMIC DNA]</scope>
    <source>
        <strain evidence="16">CBS 11717</strain>
    </source>
</reference>
<evidence type="ECO:0000256" key="6">
    <source>
        <dbReference type="ARBA" id="ARBA00022617"/>
    </source>
</evidence>
<dbReference type="InterPro" id="IPR019794">
    <property type="entry name" value="Peroxidases_AS"/>
</dbReference>
<evidence type="ECO:0000256" key="2">
    <source>
        <dbReference type="ARBA" id="ARBA00004305"/>
    </source>
</evidence>
<evidence type="ECO:0000256" key="8">
    <source>
        <dbReference type="ARBA" id="ARBA00022946"/>
    </source>
</evidence>
<evidence type="ECO:0000256" key="10">
    <source>
        <dbReference type="ARBA" id="ARBA00023004"/>
    </source>
</evidence>
<organism evidence="16 17">
    <name type="scientific">Lachancea mirantina</name>
    <dbReference type="NCBI Taxonomy" id="1230905"/>
    <lineage>
        <taxon>Eukaryota</taxon>
        <taxon>Fungi</taxon>
        <taxon>Dikarya</taxon>
        <taxon>Ascomycota</taxon>
        <taxon>Saccharomycotina</taxon>
        <taxon>Saccharomycetes</taxon>
        <taxon>Saccharomycetales</taxon>
        <taxon>Saccharomycetaceae</taxon>
        <taxon>Lachancea</taxon>
    </lineage>
</organism>
<dbReference type="AlphaFoldDB" id="A0A1G4IT61"/>
<dbReference type="InterPro" id="IPR010255">
    <property type="entry name" value="Haem_peroxidase_sf"/>
</dbReference>
<dbReference type="GO" id="GO:0042744">
    <property type="term" value="P:hydrogen peroxide catabolic process"/>
    <property type="evidence" value="ECO:0007669"/>
    <property type="project" value="TreeGrafter"/>
</dbReference>
<dbReference type="InterPro" id="IPR044831">
    <property type="entry name" value="Ccp1-like"/>
</dbReference>
<dbReference type="GO" id="GO:0020037">
    <property type="term" value="F:heme binding"/>
    <property type="evidence" value="ECO:0007669"/>
    <property type="project" value="UniProtKB-UniRule"/>
</dbReference>
<comment type="subcellular location">
    <subcellularLocation>
        <location evidence="3">Mitochondrion intermembrane space</location>
    </subcellularLocation>
    <subcellularLocation>
        <location evidence="2">Mitochondrion matrix</location>
    </subcellularLocation>
</comment>
<evidence type="ECO:0000259" key="15">
    <source>
        <dbReference type="PROSITE" id="PS50873"/>
    </source>
</evidence>
<evidence type="ECO:0000256" key="11">
    <source>
        <dbReference type="ARBA" id="ARBA00023128"/>
    </source>
</evidence>
<evidence type="ECO:0000256" key="12">
    <source>
        <dbReference type="ARBA" id="ARBA00038574"/>
    </source>
</evidence>
<dbReference type="PROSITE" id="PS00436">
    <property type="entry name" value="PEROXIDASE_2"/>
    <property type="match status" value="1"/>
</dbReference>
<protein>
    <recommendedName>
        <fullName evidence="14">Peroxidase</fullName>
        <ecNumber evidence="14">1.11.1.-</ecNumber>
    </recommendedName>
</protein>
<dbReference type="PANTHER" id="PTHR31356">
    <property type="entry name" value="THYLAKOID LUMENAL 29 KDA PROTEIN, CHLOROPLASTIC-RELATED"/>
    <property type="match status" value="1"/>
</dbReference>
<comment type="catalytic activity">
    <reaction evidence="13">
        <text>2 Fe(II)-[cytochrome c] + H2O2 + 2 H(+) = 2 Fe(III)-[cytochrome c] + 2 H2O</text>
        <dbReference type="Rhea" id="RHEA:16581"/>
        <dbReference type="Rhea" id="RHEA-COMP:10350"/>
        <dbReference type="Rhea" id="RHEA-COMP:14399"/>
        <dbReference type="ChEBI" id="CHEBI:15377"/>
        <dbReference type="ChEBI" id="CHEBI:15378"/>
        <dbReference type="ChEBI" id="CHEBI:16240"/>
        <dbReference type="ChEBI" id="CHEBI:29033"/>
        <dbReference type="ChEBI" id="CHEBI:29034"/>
        <dbReference type="EC" id="1.11.1.5"/>
    </reaction>
</comment>
<evidence type="ECO:0000256" key="5">
    <source>
        <dbReference type="ARBA" id="ARBA00022559"/>
    </source>
</evidence>
<evidence type="ECO:0000313" key="17">
    <source>
        <dbReference type="Proteomes" id="UP000191024"/>
    </source>
</evidence>
<dbReference type="GO" id="GO:0034599">
    <property type="term" value="P:cellular response to oxidative stress"/>
    <property type="evidence" value="ECO:0007669"/>
    <property type="project" value="InterPro"/>
</dbReference>
<comment type="similarity">
    <text evidence="4">Belongs to the peroxidase family. Cytochrome c peroxidase subfamily.</text>
</comment>
<dbReference type="PROSITE" id="PS50873">
    <property type="entry name" value="PEROXIDASE_4"/>
    <property type="match status" value="1"/>
</dbReference>
<dbReference type="GO" id="GO:0005758">
    <property type="term" value="C:mitochondrial intermembrane space"/>
    <property type="evidence" value="ECO:0007669"/>
    <property type="project" value="UniProtKB-SubCell"/>
</dbReference>
<dbReference type="EMBL" id="LT598464">
    <property type="protein sequence ID" value="SCU79939.1"/>
    <property type="molecule type" value="Genomic_DNA"/>
</dbReference>
<comment type="subunit">
    <text evidence="12">Forms a one-to-one complex with cytochrome c.</text>
</comment>
<keyword evidence="5 14" id="KW-0575">Peroxidase</keyword>
<dbReference type="Gene3D" id="1.10.520.10">
    <property type="match status" value="1"/>
</dbReference>
<sequence length="400" mass="45319">MIRYPGNVIHIETRQQTRSYNYYVQSDNLSIEEVVWWNALKENILSLTPLDPFISPLMITCLLRATRNQRLRMMASTKSLNGTGSKLTNSQFAAKQNLADAKSNDRSQTQTVHIAKPEKGKSLTDFQSVYNAIATKMKSESDYDDGTGYGPVLVRLSWHSSATYNIHDNSGGSYGGTFRFKKEASDPLSKGLENATKFLDPIHEEFPWISHGDLYTICGVTAIQELGGPKIPWRQGRVDTGPETVPAQGRLPVPEGDATYVRKYYERFGFDDQEVVALLGAHILGKTHLKNSGYDGPWDDDTNIFTNEFFGNLLERDWTLEKNDSGRMQYNAKGGIMMLPTDYALVQDPKYLKYVQKYAKDQDAFFSDFRDIYVKLLESGIDFDESIEPFVLKTLKEQSE</sequence>
<comment type="function">
    <text evidence="1">Destroys radicals which are normally produced within the cells and which are toxic to biological systems.</text>
</comment>
<keyword evidence="9 14" id="KW-0560">Oxidoreductase</keyword>
<dbReference type="GO" id="GO:0000302">
    <property type="term" value="P:response to reactive oxygen species"/>
    <property type="evidence" value="ECO:0007669"/>
    <property type="project" value="TreeGrafter"/>
</dbReference>